<dbReference type="PROSITE" id="PS51421">
    <property type="entry name" value="RAS"/>
    <property type="match status" value="1"/>
</dbReference>
<dbReference type="Proteomes" id="UP000242414">
    <property type="component" value="Unassembled WGS sequence"/>
</dbReference>
<dbReference type="SMART" id="SM00175">
    <property type="entry name" value="RAB"/>
    <property type="match status" value="1"/>
</dbReference>
<accession>A0A1X0R0F7</accession>
<dbReference type="SUPFAM" id="SSF52540">
    <property type="entry name" value="P-loop containing nucleoside triphosphate hydrolases"/>
    <property type="match status" value="1"/>
</dbReference>
<dbReference type="OrthoDB" id="63533at2759"/>
<reference evidence="2" key="1">
    <citation type="journal article" date="2016" name="Proc. Natl. Acad. Sci. U.S.A.">
        <title>Lipid metabolic changes in an early divergent fungus govern the establishment of a mutualistic symbiosis with endobacteria.</title>
        <authorList>
            <person name="Lastovetsky O.A."/>
            <person name="Gaspar M.L."/>
            <person name="Mondo S.J."/>
            <person name="LaButti K.M."/>
            <person name="Sandor L."/>
            <person name="Grigoriev I.V."/>
            <person name="Henry S.A."/>
            <person name="Pawlowska T.E."/>
        </authorList>
    </citation>
    <scope>NUCLEOTIDE SEQUENCE [LARGE SCALE GENOMIC DNA]</scope>
    <source>
        <strain evidence="2">ATCC 52814</strain>
    </source>
</reference>
<evidence type="ECO:0000256" key="1">
    <source>
        <dbReference type="ARBA" id="ARBA00022741"/>
    </source>
</evidence>
<dbReference type="PANTHER" id="PTHR47978">
    <property type="match status" value="1"/>
</dbReference>
<dbReference type="PRINTS" id="PR00449">
    <property type="entry name" value="RASTRNSFRMNG"/>
</dbReference>
<dbReference type="FunFam" id="3.40.50.300:FF:000823">
    <property type="entry name" value="Small GTPase RAB, putative"/>
    <property type="match status" value="1"/>
</dbReference>
<dbReference type="SMART" id="SM00176">
    <property type="entry name" value="RAN"/>
    <property type="match status" value="1"/>
</dbReference>
<keyword evidence="1" id="KW-0547">Nucleotide-binding</keyword>
<gene>
    <name evidence="2" type="ORF">BCV72DRAFT_138979</name>
</gene>
<dbReference type="InterPro" id="IPR001806">
    <property type="entry name" value="Small_GTPase"/>
</dbReference>
<organism evidence="2">
    <name type="scientific">Rhizopus microsporus var. microsporus</name>
    <dbReference type="NCBI Taxonomy" id="86635"/>
    <lineage>
        <taxon>Eukaryota</taxon>
        <taxon>Fungi</taxon>
        <taxon>Fungi incertae sedis</taxon>
        <taxon>Mucoromycota</taxon>
        <taxon>Mucoromycotina</taxon>
        <taxon>Mucoromycetes</taxon>
        <taxon>Mucorales</taxon>
        <taxon>Mucorineae</taxon>
        <taxon>Rhizopodaceae</taxon>
        <taxon>Rhizopus</taxon>
    </lineage>
</organism>
<dbReference type="InterPro" id="IPR005225">
    <property type="entry name" value="Small_GTP-bd"/>
</dbReference>
<dbReference type="PROSITE" id="PS51419">
    <property type="entry name" value="RAB"/>
    <property type="match status" value="1"/>
</dbReference>
<dbReference type="SMART" id="SM00174">
    <property type="entry name" value="RHO"/>
    <property type="match status" value="1"/>
</dbReference>
<dbReference type="VEuPathDB" id="FungiDB:BCV72DRAFT_138979"/>
<dbReference type="GO" id="GO:0005525">
    <property type="term" value="F:GTP binding"/>
    <property type="evidence" value="ECO:0007669"/>
    <property type="project" value="InterPro"/>
</dbReference>
<dbReference type="SMART" id="SM00173">
    <property type="entry name" value="RAS"/>
    <property type="match status" value="1"/>
</dbReference>
<dbReference type="Gene3D" id="3.40.50.300">
    <property type="entry name" value="P-loop containing nucleotide triphosphate hydrolases"/>
    <property type="match status" value="1"/>
</dbReference>
<dbReference type="CDD" id="cd01860">
    <property type="entry name" value="Rab5_related"/>
    <property type="match status" value="1"/>
</dbReference>
<dbReference type="GO" id="GO:0003924">
    <property type="term" value="F:GTPase activity"/>
    <property type="evidence" value="ECO:0007669"/>
    <property type="project" value="InterPro"/>
</dbReference>
<proteinExistence type="predicted"/>
<dbReference type="InterPro" id="IPR027417">
    <property type="entry name" value="P-loop_NTPase"/>
</dbReference>
<dbReference type="NCBIfam" id="TIGR00231">
    <property type="entry name" value="small_GTP"/>
    <property type="match status" value="1"/>
</dbReference>
<dbReference type="AlphaFoldDB" id="A0A1X0R0F7"/>
<sequence>MNRSTEMMNQIASVKLVLLGDSAVGKSSIITKYATDTFVEGREATIGAAFLAKICSTEDRTVKFDIWDTAGQERFRSLAPMYYRNAAAALVVFDVTNYNSFIGAKRWIDELPSDVMVALVGNKIDLETQRQVSTEEVQEYIKENSLLYIETSACLGTNVDHVFKEIARNVSLRKPSRARQIELDKQAQRSSCAC</sequence>
<name>A0A1X0R0F7_RHIZD</name>
<dbReference type="Pfam" id="PF00071">
    <property type="entry name" value="Ras"/>
    <property type="match status" value="1"/>
</dbReference>
<protein>
    <submittedName>
        <fullName evidence="2">Uncharacterized protein</fullName>
    </submittedName>
</protein>
<dbReference type="PROSITE" id="PS51420">
    <property type="entry name" value="RHO"/>
    <property type="match status" value="1"/>
</dbReference>
<dbReference type="EMBL" id="KV921943">
    <property type="protein sequence ID" value="ORE05515.1"/>
    <property type="molecule type" value="Genomic_DNA"/>
</dbReference>
<evidence type="ECO:0000313" key="2">
    <source>
        <dbReference type="EMBL" id="ORE05515.1"/>
    </source>
</evidence>